<protein>
    <submittedName>
        <fullName evidence="3">Uncharacterized protein</fullName>
    </submittedName>
</protein>
<accession>A0A1Y1ZK96</accession>
<name>A0A1Y1ZK96_9PLEO</name>
<evidence type="ECO:0000313" key="3">
    <source>
        <dbReference type="EMBL" id="ORY10245.1"/>
    </source>
</evidence>
<feature type="signal peptide" evidence="2">
    <location>
        <begin position="1"/>
        <end position="22"/>
    </location>
</feature>
<comment type="caution">
    <text evidence="3">The sequence shown here is derived from an EMBL/GenBank/DDBJ whole genome shotgun (WGS) entry which is preliminary data.</text>
</comment>
<keyword evidence="2" id="KW-0732">Signal</keyword>
<evidence type="ECO:0000313" key="4">
    <source>
        <dbReference type="Proteomes" id="UP000193144"/>
    </source>
</evidence>
<proteinExistence type="predicted"/>
<feature type="compositionally biased region" description="Gly residues" evidence="1">
    <location>
        <begin position="87"/>
        <end position="97"/>
    </location>
</feature>
<feature type="region of interest" description="Disordered" evidence="1">
    <location>
        <begin position="55"/>
        <end position="170"/>
    </location>
</feature>
<dbReference type="EMBL" id="MCFA01000075">
    <property type="protein sequence ID" value="ORY10245.1"/>
    <property type="molecule type" value="Genomic_DNA"/>
</dbReference>
<reference evidence="3 4" key="1">
    <citation type="submission" date="2016-07" db="EMBL/GenBank/DDBJ databases">
        <title>Pervasive Adenine N6-methylation of Active Genes in Fungi.</title>
        <authorList>
            <consortium name="DOE Joint Genome Institute"/>
            <person name="Mondo S.J."/>
            <person name="Dannebaum R.O."/>
            <person name="Kuo R.C."/>
            <person name="Labutti K."/>
            <person name="Haridas S."/>
            <person name="Kuo A."/>
            <person name="Salamov A."/>
            <person name="Ahrendt S.R."/>
            <person name="Lipzen A."/>
            <person name="Sullivan W."/>
            <person name="Andreopoulos W.B."/>
            <person name="Clum A."/>
            <person name="Lindquist E."/>
            <person name="Daum C."/>
            <person name="Ramamoorthy G.K."/>
            <person name="Gryganskyi A."/>
            <person name="Culley D."/>
            <person name="Magnuson J.K."/>
            <person name="James T.Y."/>
            <person name="O'Malley M.A."/>
            <person name="Stajich J.E."/>
            <person name="Spatafora J.W."/>
            <person name="Visel A."/>
            <person name="Grigoriev I.V."/>
        </authorList>
    </citation>
    <scope>NUCLEOTIDE SEQUENCE [LARGE SCALE GENOMIC DNA]</scope>
    <source>
        <strain evidence="3 4">CBS 115471</strain>
    </source>
</reference>
<feature type="compositionally biased region" description="Polar residues" evidence="1">
    <location>
        <begin position="139"/>
        <end position="152"/>
    </location>
</feature>
<sequence>MRLSATHTSFGLLSVLFLCSNGKPIHRTIPCTGDNCNENQAIDWGTVSSIEAPFPGILPRAGGGGGRTEKGPDGGVAHPGDNNKAPNGGGDQNGDEGGFTNTCQKRRDWLTFERRAGCASNATPANPPPAPQGPQQNQYEPSPRNNYNQPATQGERIDPAAKRVPVIDVN</sequence>
<evidence type="ECO:0000256" key="1">
    <source>
        <dbReference type="SAM" id="MobiDB-lite"/>
    </source>
</evidence>
<dbReference type="AlphaFoldDB" id="A0A1Y1ZK96"/>
<organism evidence="3 4">
    <name type="scientific">Clohesyomyces aquaticus</name>
    <dbReference type="NCBI Taxonomy" id="1231657"/>
    <lineage>
        <taxon>Eukaryota</taxon>
        <taxon>Fungi</taxon>
        <taxon>Dikarya</taxon>
        <taxon>Ascomycota</taxon>
        <taxon>Pezizomycotina</taxon>
        <taxon>Dothideomycetes</taxon>
        <taxon>Pleosporomycetidae</taxon>
        <taxon>Pleosporales</taxon>
        <taxon>Lindgomycetaceae</taxon>
        <taxon>Clohesyomyces</taxon>
    </lineage>
</organism>
<feature type="chain" id="PRO_5011001921" evidence="2">
    <location>
        <begin position="23"/>
        <end position="170"/>
    </location>
</feature>
<dbReference type="Proteomes" id="UP000193144">
    <property type="component" value="Unassembled WGS sequence"/>
</dbReference>
<evidence type="ECO:0000256" key="2">
    <source>
        <dbReference type="SAM" id="SignalP"/>
    </source>
</evidence>
<keyword evidence="4" id="KW-1185">Reference proteome</keyword>
<gene>
    <name evidence="3" type="ORF">BCR34DRAFT_602225</name>
</gene>
<feature type="compositionally biased region" description="Basic and acidic residues" evidence="1">
    <location>
        <begin position="105"/>
        <end position="116"/>
    </location>
</feature>